<evidence type="ECO:0000313" key="6">
    <source>
        <dbReference type="Proteomes" id="UP001354989"/>
    </source>
</evidence>
<dbReference type="SUPFAM" id="SSF53822">
    <property type="entry name" value="Periplasmic binding protein-like I"/>
    <property type="match status" value="1"/>
</dbReference>
<evidence type="ECO:0000256" key="2">
    <source>
        <dbReference type="ARBA" id="ARBA00023125"/>
    </source>
</evidence>
<keyword evidence="5" id="KW-0614">Plasmid</keyword>
<dbReference type="InterPro" id="IPR010982">
    <property type="entry name" value="Lambda_DNA-bd_dom_sf"/>
</dbReference>
<feature type="domain" description="HTH lacI-type" evidence="4">
    <location>
        <begin position="5"/>
        <end position="59"/>
    </location>
</feature>
<dbReference type="PANTHER" id="PTHR30146:SF109">
    <property type="entry name" value="HTH-TYPE TRANSCRIPTIONAL REGULATOR GALS"/>
    <property type="match status" value="1"/>
</dbReference>
<keyword evidence="6" id="KW-1185">Reference proteome</keyword>
<gene>
    <name evidence="5" type="ORF">PEPS_30570</name>
</gene>
<evidence type="ECO:0000259" key="4">
    <source>
        <dbReference type="PROSITE" id="PS50932"/>
    </source>
</evidence>
<accession>A0ABM7VIH3</accession>
<dbReference type="Gene3D" id="3.40.50.2300">
    <property type="match status" value="2"/>
</dbReference>
<dbReference type="RefSeq" id="WP_338398572.1">
    <property type="nucleotide sequence ID" value="NZ_AP025293.1"/>
</dbReference>
<evidence type="ECO:0000256" key="1">
    <source>
        <dbReference type="ARBA" id="ARBA00023015"/>
    </source>
</evidence>
<dbReference type="PROSITE" id="PS50932">
    <property type="entry name" value="HTH_LACI_2"/>
    <property type="match status" value="1"/>
</dbReference>
<dbReference type="Pfam" id="PF00532">
    <property type="entry name" value="Peripla_BP_1"/>
    <property type="match status" value="1"/>
</dbReference>
<evidence type="ECO:0000256" key="3">
    <source>
        <dbReference type="ARBA" id="ARBA00023163"/>
    </source>
</evidence>
<dbReference type="SUPFAM" id="SSF47413">
    <property type="entry name" value="lambda repressor-like DNA-binding domains"/>
    <property type="match status" value="1"/>
</dbReference>
<dbReference type="InterPro" id="IPR028082">
    <property type="entry name" value="Peripla_BP_I"/>
</dbReference>
<keyword evidence="2" id="KW-0238">DNA-binding</keyword>
<proteinExistence type="predicted"/>
<dbReference type="CDD" id="cd01392">
    <property type="entry name" value="HTH_LacI"/>
    <property type="match status" value="1"/>
</dbReference>
<dbReference type="EMBL" id="AP025293">
    <property type="protein sequence ID" value="BDD00777.1"/>
    <property type="molecule type" value="Genomic_DNA"/>
</dbReference>
<protein>
    <submittedName>
        <fullName evidence="5">LacI family transcriptional regulator</fullName>
    </submittedName>
</protein>
<evidence type="ECO:0000313" key="5">
    <source>
        <dbReference type="EMBL" id="BDD00777.1"/>
    </source>
</evidence>
<name>A0ABM7VIH3_9BACT</name>
<dbReference type="Proteomes" id="UP001354989">
    <property type="component" value="Plasmid pPP1"/>
</dbReference>
<keyword evidence="3" id="KW-0804">Transcription</keyword>
<dbReference type="InterPro" id="IPR000843">
    <property type="entry name" value="HTH_LacI"/>
</dbReference>
<dbReference type="SMART" id="SM00354">
    <property type="entry name" value="HTH_LACI"/>
    <property type="match status" value="1"/>
</dbReference>
<dbReference type="Gene3D" id="1.10.260.40">
    <property type="entry name" value="lambda repressor-like DNA-binding domains"/>
    <property type="match status" value="1"/>
</dbReference>
<reference evidence="5 6" key="1">
    <citation type="submission" date="2021-12" db="EMBL/GenBank/DDBJ databases">
        <title>Genome sequencing of bacteria with rrn-lacking chromosome and rrn-plasmid.</title>
        <authorList>
            <person name="Anda M."/>
            <person name="Iwasaki W."/>
        </authorList>
    </citation>
    <scope>NUCLEOTIDE SEQUENCE [LARGE SCALE GENOMIC DNA]</scope>
    <source>
        <strain evidence="5 6">NBRC 101262</strain>
        <plasmid evidence="5 6">pPP1</plasmid>
    </source>
</reference>
<dbReference type="PANTHER" id="PTHR30146">
    <property type="entry name" value="LACI-RELATED TRANSCRIPTIONAL REPRESSOR"/>
    <property type="match status" value="1"/>
</dbReference>
<dbReference type="Pfam" id="PF00356">
    <property type="entry name" value="LacI"/>
    <property type="match status" value="1"/>
</dbReference>
<sequence length="339" mass="37875">MAKQTTIHDIAKALGINSSTVSRALNDHPRVSIKTKQKVFEMAKEMNYQPNVLAANLRTKRSNTLGIVVPHISRAFFSNVIAGVEEYAQQKGFNVIIAQSKDMLERERKSVQTLMNSRVDGILISPALGNEDAQHIQEVIDRKTPVFFFDRHYKNIETTRVLMDDQQISAALASNIIQQGAKRFLVLSGDLKTSIYQNRLQGINNMLADYELPEAMVQETNLTYESSSALIEQIVQEGSFEFDAVMAMNDMAALGAQEALKKAGFTIPDQVLISGFSNEMFSRFSSPPITTVDQNGDKLGYMAAKKIIDFIEDPDPIAVEETSTLKSELILRKSSQRYQ</sequence>
<geneLocation type="plasmid" evidence="5 6">
    <name>pPP1</name>
</geneLocation>
<organism evidence="5 6">
    <name type="scientific">Persicobacter psychrovividus</name>
    <dbReference type="NCBI Taxonomy" id="387638"/>
    <lineage>
        <taxon>Bacteria</taxon>
        <taxon>Pseudomonadati</taxon>
        <taxon>Bacteroidota</taxon>
        <taxon>Cytophagia</taxon>
        <taxon>Cytophagales</taxon>
        <taxon>Persicobacteraceae</taxon>
        <taxon>Persicobacter</taxon>
    </lineage>
</organism>
<dbReference type="InterPro" id="IPR001761">
    <property type="entry name" value="Peripla_BP/Lac1_sug-bd_dom"/>
</dbReference>
<dbReference type="CDD" id="cd06267">
    <property type="entry name" value="PBP1_LacI_sugar_binding-like"/>
    <property type="match status" value="1"/>
</dbReference>
<keyword evidence="1" id="KW-0805">Transcription regulation</keyword>